<dbReference type="AlphaFoldDB" id="A0A1Q5PG16"/>
<dbReference type="STRING" id="1797110.A3841_14755"/>
<protein>
    <recommendedName>
        <fullName evidence="4">DUF2911 domain-containing protein</fullName>
    </recommendedName>
</protein>
<keyword evidence="1" id="KW-0732">Signal</keyword>
<evidence type="ECO:0000256" key="1">
    <source>
        <dbReference type="SAM" id="SignalP"/>
    </source>
</evidence>
<dbReference type="Pfam" id="PF11138">
    <property type="entry name" value="DUF2911"/>
    <property type="match status" value="1"/>
</dbReference>
<dbReference type="OrthoDB" id="195456at2"/>
<evidence type="ECO:0008006" key="4">
    <source>
        <dbReference type="Google" id="ProtNLM"/>
    </source>
</evidence>
<feature type="signal peptide" evidence="1">
    <location>
        <begin position="1"/>
        <end position="16"/>
    </location>
</feature>
<dbReference type="Proteomes" id="UP000186551">
    <property type="component" value="Unassembled WGS sequence"/>
</dbReference>
<dbReference type="InterPro" id="IPR021314">
    <property type="entry name" value="DUF2911"/>
</dbReference>
<feature type="chain" id="PRO_5012072666" description="DUF2911 domain-containing protein" evidence="1">
    <location>
        <begin position="17"/>
        <end position="166"/>
    </location>
</feature>
<accession>A0A1Q5PG16</accession>
<evidence type="ECO:0000313" key="2">
    <source>
        <dbReference type="EMBL" id="OKL41082.1"/>
    </source>
</evidence>
<gene>
    <name evidence="2" type="ORF">A3841_14755</name>
</gene>
<name>A0A1Q5PG16_9BACT</name>
<reference evidence="2 3" key="1">
    <citation type="submission" date="2016-03" db="EMBL/GenBank/DDBJ databases">
        <title>Genome sequence of Pontibacter sp. nov., of the family cytophagaceae, isolated from marine sediment of the Yellow Sea, China.</title>
        <authorList>
            <person name="Zhang G."/>
            <person name="Zhang R."/>
        </authorList>
    </citation>
    <scope>NUCLEOTIDE SEQUENCE [LARGE SCALE GENOMIC DNA]</scope>
    <source>
        <strain evidence="2 3">S10-8</strain>
    </source>
</reference>
<comment type="caution">
    <text evidence="2">The sequence shown here is derived from an EMBL/GenBank/DDBJ whole genome shotgun (WGS) entry which is preliminary data.</text>
</comment>
<sequence length="166" mass="18400">MCMLLLGMLLSFSVYAQDAKPKASPAATATGKIGDATVTVNYSSPSVKDRNIWGGLVPYGQVWRSGANEATTVTFDKDVMVEGQKLAAGTYSFYTLPSEEDWTVIFNKKAKQWGTQYDEKEDALRVKVTPRKSGQMNERLKYDVTEDGLLLSWENMEVPVKITASK</sequence>
<organism evidence="2 3">
    <name type="scientific">Pontibacter flavimaris</name>
    <dbReference type="NCBI Taxonomy" id="1797110"/>
    <lineage>
        <taxon>Bacteria</taxon>
        <taxon>Pseudomonadati</taxon>
        <taxon>Bacteroidota</taxon>
        <taxon>Cytophagia</taxon>
        <taxon>Cytophagales</taxon>
        <taxon>Hymenobacteraceae</taxon>
        <taxon>Pontibacter</taxon>
    </lineage>
</organism>
<dbReference type="EMBL" id="LVWA01000004">
    <property type="protein sequence ID" value="OKL41082.1"/>
    <property type="molecule type" value="Genomic_DNA"/>
</dbReference>
<evidence type="ECO:0000313" key="3">
    <source>
        <dbReference type="Proteomes" id="UP000186551"/>
    </source>
</evidence>
<keyword evidence="3" id="KW-1185">Reference proteome</keyword>
<proteinExistence type="predicted"/>